<gene>
    <name evidence="2" type="ORF">FXF69_13125</name>
</gene>
<sequence length="187" mass="20065">MGPPSDWSSRHSVAATARRTSALVNVLSGDDPEPGAVAEVLRAHGEDDPLDLSARDVQEMRAVAALLREVFAAEDVDHAAATLNDLLQRGAGRLRLTSHAGRTPWHPHLDGHDDAPWAEWFLASSCLALTVLIWDGQRPPGGVCASPTCANVFLAQGGGQPRRYCSRRCATRERVAAHRQGLRATAP</sequence>
<proteinExistence type="predicted"/>
<organism evidence="2 3">
    <name type="scientific">Actinomadura chibensis</name>
    <dbReference type="NCBI Taxonomy" id="392828"/>
    <lineage>
        <taxon>Bacteria</taxon>
        <taxon>Bacillati</taxon>
        <taxon>Actinomycetota</taxon>
        <taxon>Actinomycetes</taxon>
        <taxon>Streptosporangiales</taxon>
        <taxon>Thermomonosporaceae</taxon>
        <taxon>Actinomadura</taxon>
    </lineage>
</organism>
<dbReference type="Pfam" id="PF11706">
    <property type="entry name" value="zf-CGNR"/>
    <property type="match status" value="1"/>
</dbReference>
<protein>
    <submittedName>
        <fullName evidence="2">CGNR zinc finger domain-containing protein</fullName>
    </submittedName>
</protein>
<reference evidence="2 3" key="1">
    <citation type="submission" date="2019-08" db="EMBL/GenBank/DDBJ databases">
        <title>Actinomadura sp. nov. CYP1-5 isolated from mountain soil.</title>
        <authorList>
            <person name="Songsumanus A."/>
            <person name="Kuncharoen N."/>
            <person name="Kudo T."/>
            <person name="Yuki M."/>
            <person name="Igarashi Y."/>
            <person name="Tanasupawat S."/>
        </authorList>
    </citation>
    <scope>NUCLEOTIDE SEQUENCE [LARGE SCALE GENOMIC DNA]</scope>
    <source>
        <strain evidence="2 3">JCM 14158</strain>
    </source>
</reference>
<comment type="caution">
    <text evidence="2">The sequence shown here is derived from an EMBL/GenBank/DDBJ whole genome shotgun (WGS) entry which is preliminary data.</text>
</comment>
<keyword evidence="3" id="KW-1185">Reference proteome</keyword>
<dbReference type="Proteomes" id="UP000323380">
    <property type="component" value="Unassembled WGS sequence"/>
</dbReference>
<evidence type="ECO:0000313" key="2">
    <source>
        <dbReference type="EMBL" id="TYB46215.1"/>
    </source>
</evidence>
<dbReference type="PANTHER" id="PTHR35525:SF3">
    <property type="entry name" value="BLL6575 PROTEIN"/>
    <property type="match status" value="1"/>
</dbReference>
<dbReference type="SUPFAM" id="SSF160904">
    <property type="entry name" value="Jann2411-like"/>
    <property type="match status" value="1"/>
</dbReference>
<dbReference type="RefSeq" id="WP_067900194.1">
    <property type="nucleotide sequence ID" value="NZ_VSFG01000002.1"/>
</dbReference>
<dbReference type="AlphaFoldDB" id="A0A5D0NPM5"/>
<evidence type="ECO:0000259" key="1">
    <source>
        <dbReference type="Pfam" id="PF11706"/>
    </source>
</evidence>
<dbReference type="PANTHER" id="PTHR35525">
    <property type="entry name" value="BLL6575 PROTEIN"/>
    <property type="match status" value="1"/>
</dbReference>
<dbReference type="InterPro" id="IPR023286">
    <property type="entry name" value="ABATE_dom_sf"/>
</dbReference>
<feature type="domain" description="Zinc finger CGNR" evidence="1">
    <location>
        <begin position="143"/>
        <end position="180"/>
    </location>
</feature>
<dbReference type="InterPro" id="IPR021005">
    <property type="entry name" value="Znf_CGNR"/>
</dbReference>
<dbReference type="EMBL" id="VSFG01000002">
    <property type="protein sequence ID" value="TYB46215.1"/>
    <property type="molecule type" value="Genomic_DNA"/>
</dbReference>
<accession>A0A5D0NPM5</accession>
<dbReference type="InterPro" id="IPR010852">
    <property type="entry name" value="ABATE"/>
</dbReference>
<dbReference type="Gene3D" id="1.10.3300.10">
    <property type="entry name" value="Jann2411-like domain"/>
    <property type="match status" value="1"/>
</dbReference>
<evidence type="ECO:0000313" key="3">
    <source>
        <dbReference type="Proteomes" id="UP000323380"/>
    </source>
</evidence>
<dbReference type="STRING" id="1220554.GCA_001552135_06448"/>
<name>A0A5D0NPM5_9ACTN</name>